<dbReference type="EMBL" id="HACG01028892">
    <property type="protein sequence ID" value="CEK75757.1"/>
    <property type="molecule type" value="Transcribed_RNA"/>
</dbReference>
<accession>A0A0B7A540</accession>
<reference evidence="1" key="1">
    <citation type="submission" date="2014-12" db="EMBL/GenBank/DDBJ databases">
        <title>Insight into the proteome of Arion vulgaris.</title>
        <authorList>
            <person name="Aradska J."/>
            <person name="Bulat T."/>
            <person name="Smidak R."/>
            <person name="Sarate P."/>
            <person name="Gangsoo J."/>
            <person name="Sialana F."/>
            <person name="Bilban M."/>
            <person name="Lubec G."/>
        </authorList>
    </citation>
    <scope>NUCLEOTIDE SEQUENCE</scope>
    <source>
        <tissue evidence="1">Skin</tissue>
    </source>
</reference>
<name>A0A0B7A540_9EUPU</name>
<gene>
    <name evidence="1" type="primary">ORF96892</name>
</gene>
<proteinExistence type="predicted"/>
<dbReference type="AlphaFoldDB" id="A0A0B7A540"/>
<protein>
    <submittedName>
        <fullName evidence="1">Uncharacterized protein</fullName>
    </submittedName>
</protein>
<organism evidence="1">
    <name type="scientific">Arion vulgaris</name>
    <dbReference type="NCBI Taxonomy" id="1028688"/>
    <lineage>
        <taxon>Eukaryota</taxon>
        <taxon>Metazoa</taxon>
        <taxon>Spiralia</taxon>
        <taxon>Lophotrochozoa</taxon>
        <taxon>Mollusca</taxon>
        <taxon>Gastropoda</taxon>
        <taxon>Heterobranchia</taxon>
        <taxon>Euthyneura</taxon>
        <taxon>Panpulmonata</taxon>
        <taxon>Eupulmonata</taxon>
        <taxon>Stylommatophora</taxon>
        <taxon>Helicina</taxon>
        <taxon>Arionoidea</taxon>
        <taxon>Arionidae</taxon>
        <taxon>Arion</taxon>
    </lineage>
</organism>
<sequence>TEKRKKQGYITRLSHIVEHWPINNIIFQKMKHFGNVKQQNGFERTVIEGMVPVSRGRGIPRRRWQQDITETLNMTLEELGKFAKDRECFRKDVMTVTFCKGPDDEIIIGFSVRCSFLFRM</sequence>
<feature type="non-terminal residue" evidence="1">
    <location>
        <position position="1"/>
    </location>
</feature>
<evidence type="ECO:0000313" key="1">
    <source>
        <dbReference type="EMBL" id="CEK75757.1"/>
    </source>
</evidence>